<evidence type="ECO:0000313" key="17">
    <source>
        <dbReference type="Proteomes" id="UP000218811"/>
    </source>
</evidence>
<dbReference type="GO" id="GO:0020037">
    <property type="term" value="F:heme binding"/>
    <property type="evidence" value="ECO:0007669"/>
    <property type="project" value="InterPro"/>
</dbReference>
<organism evidence="16 17">
    <name type="scientific">Wolfiporia cocos (strain MD-104)</name>
    <name type="common">Brown rot fungus</name>
    <dbReference type="NCBI Taxonomy" id="742152"/>
    <lineage>
        <taxon>Eukaryota</taxon>
        <taxon>Fungi</taxon>
        <taxon>Dikarya</taxon>
        <taxon>Basidiomycota</taxon>
        <taxon>Agaricomycotina</taxon>
        <taxon>Agaricomycetes</taxon>
        <taxon>Polyporales</taxon>
        <taxon>Phaeolaceae</taxon>
        <taxon>Wolfiporia</taxon>
    </lineage>
</organism>
<keyword evidence="7 13" id="KW-0479">Metal-binding</keyword>
<protein>
    <submittedName>
        <fullName evidence="16">Cytochrome P450</fullName>
    </submittedName>
</protein>
<evidence type="ECO:0000256" key="12">
    <source>
        <dbReference type="ARBA" id="ARBA00023136"/>
    </source>
</evidence>
<evidence type="ECO:0000256" key="7">
    <source>
        <dbReference type="ARBA" id="ARBA00022723"/>
    </source>
</evidence>
<dbReference type="InterPro" id="IPR036396">
    <property type="entry name" value="Cyt_P450_sf"/>
</dbReference>
<dbReference type="PANTHER" id="PTHR46300:SF7">
    <property type="entry name" value="P450, PUTATIVE (EUROFUNG)-RELATED"/>
    <property type="match status" value="1"/>
</dbReference>
<dbReference type="EMBL" id="KB467942">
    <property type="protein sequence ID" value="PCH38747.1"/>
    <property type="molecule type" value="Genomic_DNA"/>
</dbReference>
<evidence type="ECO:0000256" key="5">
    <source>
        <dbReference type="ARBA" id="ARBA00022617"/>
    </source>
</evidence>
<evidence type="ECO:0000256" key="10">
    <source>
        <dbReference type="ARBA" id="ARBA00023004"/>
    </source>
</evidence>
<dbReference type="GO" id="GO:0004497">
    <property type="term" value="F:monooxygenase activity"/>
    <property type="evidence" value="ECO:0007669"/>
    <property type="project" value="UniProtKB-KW"/>
</dbReference>
<dbReference type="GO" id="GO:0016020">
    <property type="term" value="C:membrane"/>
    <property type="evidence" value="ECO:0007669"/>
    <property type="project" value="UniProtKB-SubCell"/>
</dbReference>
<feature type="signal peptide" evidence="15">
    <location>
        <begin position="1"/>
        <end position="21"/>
    </location>
</feature>
<dbReference type="AlphaFoldDB" id="A0A2H3JRV8"/>
<keyword evidence="5 13" id="KW-0349">Heme</keyword>
<evidence type="ECO:0000256" key="6">
    <source>
        <dbReference type="ARBA" id="ARBA00022692"/>
    </source>
</evidence>
<dbReference type="SUPFAM" id="SSF48264">
    <property type="entry name" value="Cytochrome P450"/>
    <property type="match status" value="1"/>
</dbReference>
<dbReference type="InterPro" id="IPR001128">
    <property type="entry name" value="Cyt_P450"/>
</dbReference>
<evidence type="ECO:0000256" key="4">
    <source>
        <dbReference type="ARBA" id="ARBA00010617"/>
    </source>
</evidence>
<dbReference type="PANTHER" id="PTHR46300">
    <property type="entry name" value="P450, PUTATIVE (EUROFUNG)-RELATED-RELATED"/>
    <property type="match status" value="1"/>
</dbReference>
<reference evidence="16 17" key="1">
    <citation type="journal article" date="2012" name="Science">
        <title>The Paleozoic origin of enzymatic lignin decomposition reconstructed from 31 fungal genomes.</title>
        <authorList>
            <person name="Floudas D."/>
            <person name="Binder M."/>
            <person name="Riley R."/>
            <person name="Barry K."/>
            <person name="Blanchette R.A."/>
            <person name="Henrissat B."/>
            <person name="Martinez A.T."/>
            <person name="Otillar R."/>
            <person name="Spatafora J.W."/>
            <person name="Yadav J.S."/>
            <person name="Aerts A."/>
            <person name="Benoit I."/>
            <person name="Boyd A."/>
            <person name="Carlson A."/>
            <person name="Copeland A."/>
            <person name="Coutinho P.M."/>
            <person name="de Vries R.P."/>
            <person name="Ferreira P."/>
            <person name="Findley K."/>
            <person name="Foster B."/>
            <person name="Gaskell J."/>
            <person name="Glotzer D."/>
            <person name="Gorecki P."/>
            <person name="Heitman J."/>
            <person name="Hesse C."/>
            <person name="Hori C."/>
            <person name="Igarashi K."/>
            <person name="Jurgens J.A."/>
            <person name="Kallen N."/>
            <person name="Kersten P."/>
            <person name="Kohler A."/>
            <person name="Kuees U."/>
            <person name="Kumar T.K.A."/>
            <person name="Kuo A."/>
            <person name="LaButti K."/>
            <person name="Larrondo L.F."/>
            <person name="Lindquist E."/>
            <person name="Ling A."/>
            <person name="Lombard V."/>
            <person name="Lucas S."/>
            <person name="Lundell T."/>
            <person name="Martin R."/>
            <person name="McLaughlin D.J."/>
            <person name="Morgenstern I."/>
            <person name="Morin E."/>
            <person name="Murat C."/>
            <person name="Nagy L.G."/>
            <person name="Nolan M."/>
            <person name="Ohm R.A."/>
            <person name="Patyshakuliyeva A."/>
            <person name="Rokas A."/>
            <person name="Ruiz-Duenas F.J."/>
            <person name="Sabat G."/>
            <person name="Salamov A."/>
            <person name="Samejima M."/>
            <person name="Schmutz J."/>
            <person name="Slot J.C."/>
            <person name="St John F."/>
            <person name="Stenlid J."/>
            <person name="Sun H."/>
            <person name="Sun S."/>
            <person name="Syed K."/>
            <person name="Tsang A."/>
            <person name="Wiebenga A."/>
            <person name="Young D."/>
            <person name="Pisabarro A."/>
            <person name="Eastwood D.C."/>
            <person name="Martin F."/>
            <person name="Cullen D."/>
            <person name="Grigoriev I.V."/>
            <person name="Hibbett D.S."/>
        </authorList>
    </citation>
    <scope>NUCLEOTIDE SEQUENCE [LARGE SCALE GENOMIC DNA]</scope>
    <source>
        <strain evidence="16 17">MD-104</strain>
    </source>
</reference>
<keyword evidence="17" id="KW-1185">Reference proteome</keyword>
<keyword evidence="12" id="KW-0472">Membrane</keyword>
<feature type="chain" id="PRO_5013709212" evidence="15">
    <location>
        <begin position="22"/>
        <end position="510"/>
    </location>
</feature>
<dbReference type="PROSITE" id="PS00086">
    <property type="entry name" value="CYTOCHROME_P450"/>
    <property type="match status" value="1"/>
</dbReference>
<comment type="cofactor">
    <cofactor evidence="1 13">
        <name>heme</name>
        <dbReference type="ChEBI" id="CHEBI:30413"/>
    </cofactor>
</comment>
<dbReference type="InterPro" id="IPR002401">
    <property type="entry name" value="Cyt_P450_E_grp-I"/>
</dbReference>
<dbReference type="PRINTS" id="PR00463">
    <property type="entry name" value="EP450I"/>
</dbReference>
<keyword evidence="15" id="KW-0732">Signal</keyword>
<dbReference type="InterPro" id="IPR050364">
    <property type="entry name" value="Cytochrome_P450_fung"/>
</dbReference>
<comment type="subcellular location">
    <subcellularLocation>
        <location evidence="2">Membrane</location>
        <topology evidence="2">Single-pass membrane protein</topology>
    </subcellularLocation>
</comment>
<keyword evidence="10 13" id="KW-0408">Iron</keyword>
<dbReference type="InterPro" id="IPR017972">
    <property type="entry name" value="Cyt_P450_CS"/>
</dbReference>
<dbReference type="STRING" id="742152.A0A2H3JRV8"/>
<evidence type="ECO:0000256" key="2">
    <source>
        <dbReference type="ARBA" id="ARBA00004167"/>
    </source>
</evidence>
<evidence type="ECO:0000256" key="11">
    <source>
        <dbReference type="ARBA" id="ARBA00023033"/>
    </source>
</evidence>
<evidence type="ECO:0000256" key="3">
    <source>
        <dbReference type="ARBA" id="ARBA00005179"/>
    </source>
</evidence>
<dbReference type="OrthoDB" id="2789670at2759"/>
<dbReference type="OMA" id="KMSLIGC"/>
<feature type="binding site" description="axial binding residue" evidence="13">
    <location>
        <position position="439"/>
    </location>
    <ligand>
        <name>heme</name>
        <dbReference type="ChEBI" id="CHEBI:30413"/>
    </ligand>
    <ligandPart>
        <name>Fe</name>
        <dbReference type="ChEBI" id="CHEBI:18248"/>
    </ligandPart>
</feature>
<evidence type="ECO:0000256" key="1">
    <source>
        <dbReference type="ARBA" id="ARBA00001971"/>
    </source>
</evidence>
<gene>
    <name evidence="16" type="ORF">WOLCODRAFT_131023</name>
</gene>
<dbReference type="Pfam" id="PF00067">
    <property type="entry name" value="p450"/>
    <property type="match status" value="1"/>
</dbReference>
<dbReference type="CDD" id="cd11065">
    <property type="entry name" value="CYP64-like"/>
    <property type="match status" value="1"/>
</dbReference>
<proteinExistence type="inferred from homology"/>
<evidence type="ECO:0000256" key="13">
    <source>
        <dbReference type="PIRSR" id="PIRSR602401-1"/>
    </source>
</evidence>
<keyword evidence="6" id="KW-0812">Transmembrane</keyword>
<evidence type="ECO:0000256" key="14">
    <source>
        <dbReference type="RuleBase" id="RU000461"/>
    </source>
</evidence>
<evidence type="ECO:0000256" key="15">
    <source>
        <dbReference type="SAM" id="SignalP"/>
    </source>
</evidence>
<evidence type="ECO:0000256" key="8">
    <source>
        <dbReference type="ARBA" id="ARBA00022989"/>
    </source>
</evidence>
<accession>A0A2H3JRV8</accession>
<dbReference type="GO" id="GO:0005506">
    <property type="term" value="F:iron ion binding"/>
    <property type="evidence" value="ECO:0007669"/>
    <property type="project" value="InterPro"/>
</dbReference>
<dbReference type="Gene3D" id="1.10.630.10">
    <property type="entry name" value="Cytochrome P450"/>
    <property type="match status" value="1"/>
</dbReference>
<evidence type="ECO:0000313" key="16">
    <source>
        <dbReference type="EMBL" id="PCH38747.1"/>
    </source>
</evidence>
<keyword evidence="11 14" id="KW-0503">Monooxygenase</keyword>
<dbReference type="Proteomes" id="UP000218811">
    <property type="component" value="Unassembled WGS sequence"/>
</dbReference>
<comment type="pathway">
    <text evidence="3">Secondary metabolite biosynthesis.</text>
</comment>
<keyword evidence="9 14" id="KW-0560">Oxidoreductase</keyword>
<dbReference type="GO" id="GO:0016705">
    <property type="term" value="F:oxidoreductase activity, acting on paired donors, with incorporation or reduction of molecular oxygen"/>
    <property type="evidence" value="ECO:0007669"/>
    <property type="project" value="InterPro"/>
</dbReference>
<keyword evidence="8" id="KW-1133">Transmembrane helix</keyword>
<evidence type="ECO:0000256" key="9">
    <source>
        <dbReference type="ARBA" id="ARBA00023002"/>
    </source>
</evidence>
<comment type="similarity">
    <text evidence="4 14">Belongs to the cytochrome P450 family.</text>
</comment>
<sequence length="510" mass="57076">MELPPTVTICVLCTLLAAIYAAFKPRRGPLPPGPRGYPIIGNTLQMPREHAWVTFAQWAKDYGPIIHLSVLGSPLFVLNSPDVISELLEKRSAIYSDRPVIPMAGELIGFSEYMTLNRYGDRLRESRKLMLGALSPRSAPALNAIEEVKALELLPRLLHAPAQFRAHLRWLVASVVYQVTHGYRVESCEDPLVQSAERLNDLFGRLLEPGAFLVDSFPFLRHIPDWFPGAGFKAVAKREREALIKARDEPYDMVREQVIRGTATPSFVADLVERNSNPTPEEDNLYRSVATVFYLGGSDTSVSALESFFLIMLLYPEVQRKAQAELDCVLEPGQLPKFSDRSRLRYLSALLLEVHRWNPVVPISIPHCVTEDNVFQGYLIPKGSSVIANTWAILHNPDLYPDPFEVVPERYLKQDSPAKSEKINPDPRAFVFGYGRRACPGQMLAEDTLFIAAATILAMFDIAKALGPDGAPIEPKVQYDGGIICHPSPFDCRITPRSKEAERFMRNIAV</sequence>
<name>A0A2H3JRV8_WOLCO</name>